<dbReference type="RefSeq" id="WP_329407854.1">
    <property type="nucleotide sequence ID" value="NZ_CP109441.1"/>
</dbReference>
<sequence>MTTSTPLELQERFRECFLASDIDGLLSLYESSAVFMTSTGEAITGSAGLRAVLAGFVEIPRTSFTFTPTFAVETDGVALMQADWSLVGTDPAGEPLKLGGVTIEVARRQADGNWRYAVDSPFGVMA</sequence>
<dbReference type="SUPFAM" id="SSF54427">
    <property type="entry name" value="NTF2-like"/>
    <property type="match status" value="1"/>
</dbReference>
<gene>
    <name evidence="2" type="ORF">OG563_37350</name>
</gene>
<protein>
    <submittedName>
        <fullName evidence="2">DUF4440 domain-containing protein</fullName>
    </submittedName>
</protein>
<dbReference type="Gene3D" id="3.10.450.50">
    <property type="match status" value="1"/>
</dbReference>
<organism evidence="2 3">
    <name type="scientific">Nocardia vinacea</name>
    <dbReference type="NCBI Taxonomy" id="96468"/>
    <lineage>
        <taxon>Bacteria</taxon>
        <taxon>Bacillati</taxon>
        <taxon>Actinomycetota</taxon>
        <taxon>Actinomycetes</taxon>
        <taxon>Mycobacteriales</taxon>
        <taxon>Nocardiaceae</taxon>
        <taxon>Nocardia</taxon>
    </lineage>
</organism>
<accession>A0ABZ1YP22</accession>
<keyword evidence="3" id="KW-1185">Reference proteome</keyword>
<dbReference type="EMBL" id="CP109441">
    <property type="protein sequence ID" value="WUV44763.1"/>
    <property type="molecule type" value="Genomic_DNA"/>
</dbReference>
<evidence type="ECO:0000259" key="1">
    <source>
        <dbReference type="Pfam" id="PF14534"/>
    </source>
</evidence>
<dbReference type="InterPro" id="IPR027843">
    <property type="entry name" value="DUF4440"/>
</dbReference>
<name>A0ABZ1YP22_9NOCA</name>
<dbReference type="InterPro" id="IPR032710">
    <property type="entry name" value="NTF2-like_dom_sf"/>
</dbReference>
<dbReference type="Proteomes" id="UP001432062">
    <property type="component" value="Chromosome"/>
</dbReference>
<evidence type="ECO:0000313" key="2">
    <source>
        <dbReference type="EMBL" id="WUV44763.1"/>
    </source>
</evidence>
<evidence type="ECO:0000313" key="3">
    <source>
        <dbReference type="Proteomes" id="UP001432062"/>
    </source>
</evidence>
<feature type="domain" description="DUF4440" evidence="1">
    <location>
        <begin position="8"/>
        <end position="115"/>
    </location>
</feature>
<dbReference type="Pfam" id="PF14534">
    <property type="entry name" value="DUF4440"/>
    <property type="match status" value="1"/>
</dbReference>
<proteinExistence type="predicted"/>
<reference evidence="2" key="1">
    <citation type="submission" date="2022-10" db="EMBL/GenBank/DDBJ databases">
        <title>The complete genomes of actinobacterial strains from the NBC collection.</title>
        <authorList>
            <person name="Joergensen T.S."/>
            <person name="Alvarez Arevalo M."/>
            <person name="Sterndorff E.B."/>
            <person name="Faurdal D."/>
            <person name="Vuksanovic O."/>
            <person name="Mourched A.-S."/>
            <person name="Charusanti P."/>
            <person name="Shaw S."/>
            <person name="Blin K."/>
            <person name="Weber T."/>
        </authorList>
    </citation>
    <scope>NUCLEOTIDE SEQUENCE</scope>
    <source>
        <strain evidence="2">NBC_01482</strain>
    </source>
</reference>